<organism evidence="2 3">
    <name type="scientific">Phycomyces blakesleeanus</name>
    <dbReference type="NCBI Taxonomy" id="4837"/>
    <lineage>
        <taxon>Eukaryota</taxon>
        <taxon>Fungi</taxon>
        <taxon>Fungi incertae sedis</taxon>
        <taxon>Mucoromycota</taxon>
        <taxon>Mucoromycotina</taxon>
        <taxon>Mucoromycetes</taxon>
        <taxon>Mucorales</taxon>
        <taxon>Phycomycetaceae</taxon>
        <taxon>Phycomyces</taxon>
    </lineage>
</organism>
<keyword evidence="1" id="KW-0472">Membrane</keyword>
<keyword evidence="1" id="KW-1133">Transmembrane helix</keyword>
<reference evidence="2 3" key="1">
    <citation type="submission" date="2024-04" db="EMBL/GenBank/DDBJ databases">
        <title>Symmetric and asymmetric DNA N6-adenine methylation regulates different biological responses in Mucorales.</title>
        <authorList>
            <consortium name="Lawrence Berkeley National Laboratory"/>
            <person name="Lax C."/>
            <person name="Mondo S.J."/>
            <person name="Osorio-Concepcion M."/>
            <person name="Muszewska A."/>
            <person name="Corrochano-Luque M."/>
            <person name="Gutierrez G."/>
            <person name="Riley R."/>
            <person name="Lipzen A."/>
            <person name="Guo J."/>
            <person name="Hundley H."/>
            <person name="Amirebrahimi M."/>
            <person name="Ng V."/>
            <person name="Lorenzo-Gutierrez D."/>
            <person name="Binder U."/>
            <person name="Yang J."/>
            <person name="Song Y."/>
            <person name="Canovas D."/>
            <person name="Navarro E."/>
            <person name="Freitag M."/>
            <person name="Gabaldon T."/>
            <person name="Grigoriev I.V."/>
            <person name="Corrochano L.M."/>
            <person name="Nicolas F.E."/>
            <person name="Garre V."/>
        </authorList>
    </citation>
    <scope>NUCLEOTIDE SEQUENCE [LARGE SCALE GENOMIC DNA]</scope>
    <source>
        <strain evidence="2 3">L51</strain>
    </source>
</reference>
<gene>
    <name evidence="2" type="ORF">J3Q64DRAFT_1751272</name>
</gene>
<feature type="transmembrane region" description="Helical" evidence="1">
    <location>
        <begin position="178"/>
        <end position="197"/>
    </location>
</feature>
<name>A0ABR3AV90_PHYBL</name>
<accession>A0ABR3AV90</accession>
<dbReference type="PANTHER" id="PTHR31735">
    <property type="entry name" value="VACUOLAR MEMBRANE PROTEIN YPL162C"/>
    <property type="match status" value="1"/>
</dbReference>
<feature type="transmembrane region" description="Helical" evidence="1">
    <location>
        <begin position="42"/>
        <end position="61"/>
    </location>
</feature>
<feature type="transmembrane region" description="Helical" evidence="1">
    <location>
        <begin position="209"/>
        <end position="227"/>
    </location>
</feature>
<evidence type="ECO:0000313" key="3">
    <source>
        <dbReference type="Proteomes" id="UP001448207"/>
    </source>
</evidence>
<feature type="transmembrane region" description="Helical" evidence="1">
    <location>
        <begin position="113"/>
        <end position="134"/>
    </location>
</feature>
<protein>
    <submittedName>
        <fullName evidence="2">Vacuolar membrane protein-domain-containing protein</fullName>
    </submittedName>
</protein>
<dbReference type="Proteomes" id="UP001448207">
    <property type="component" value="Unassembled WGS sequence"/>
</dbReference>
<keyword evidence="3" id="KW-1185">Reference proteome</keyword>
<dbReference type="PANTHER" id="PTHR31735:SF1">
    <property type="entry name" value="VACUOLAR MEMBRANE PROTEIN YPL162C"/>
    <property type="match status" value="1"/>
</dbReference>
<keyword evidence="1" id="KW-0812">Transmembrane</keyword>
<evidence type="ECO:0000313" key="2">
    <source>
        <dbReference type="EMBL" id="KAL0083034.1"/>
    </source>
</evidence>
<comment type="caution">
    <text evidence="2">The sequence shown here is derived from an EMBL/GenBank/DDBJ whole genome shotgun (WGS) entry which is preliminary data.</text>
</comment>
<evidence type="ECO:0000256" key="1">
    <source>
        <dbReference type="SAM" id="Phobius"/>
    </source>
</evidence>
<proteinExistence type="predicted"/>
<sequence length="294" mass="33443">MFILASLFSSSSFFFFFAFYFSCCYMQSTFTPEPAGCTLLDGFAIIVQLTLAATALAVLAYKRWRERPQRPVKIWALDVSKQFVGAGVIHALNLAISYLAGRPMHGPQTNLCVWYFLNTAVDTTIGVGILWFWLHLLERIADGLIISLRDSDKELKSESLSWIQETTIFLLAEALMKICVYGLLQAFPFFALGEYLLSWAKDNDRHQVVFVMFIFPLIMNAIQFWIIDSMLMIRDPCPQILPEDRRFDGFGYSTISSCDSLNIQKNSSQGPLVVLIHSMDEHTRLLYDEGGHNL</sequence>
<dbReference type="EMBL" id="JBCLYO010000014">
    <property type="protein sequence ID" value="KAL0083034.1"/>
    <property type="molecule type" value="Genomic_DNA"/>
</dbReference>
<dbReference type="Pfam" id="PF12400">
    <property type="entry name" value="STIMATE"/>
    <property type="match status" value="1"/>
</dbReference>
<dbReference type="InterPro" id="IPR022127">
    <property type="entry name" value="STIMATE/YPL162C"/>
</dbReference>